<evidence type="ECO:0000256" key="2">
    <source>
        <dbReference type="ARBA" id="ARBA00012438"/>
    </source>
</evidence>
<dbReference type="SMART" id="SM00387">
    <property type="entry name" value="HATPase_c"/>
    <property type="match status" value="1"/>
</dbReference>
<dbReference type="PANTHER" id="PTHR43547:SF2">
    <property type="entry name" value="HYBRID SIGNAL TRANSDUCTION HISTIDINE KINASE C"/>
    <property type="match status" value="1"/>
</dbReference>
<name>A0A7W9EE88_9SPHN</name>
<evidence type="ECO:0000256" key="3">
    <source>
        <dbReference type="ARBA" id="ARBA00022553"/>
    </source>
</evidence>
<dbReference type="SUPFAM" id="SSF55874">
    <property type="entry name" value="ATPase domain of HSP90 chaperone/DNA topoisomerase II/histidine kinase"/>
    <property type="match status" value="1"/>
</dbReference>
<dbReference type="PANTHER" id="PTHR43547">
    <property type="entry name" value="TWO-COMPONENT HISTIDINE KINASE"/>
    <property type="match status" value="1"/>
</dbReference>
<dbReference type="AlphaFoldDB" id="A0A7W9EE88"/>
<dbReference type="Pfam" id="PF02518">
    <property type="entry name" value="HATPase_c"/>
    <property type="match status" value="1"/>
</dbReference>
<dbReference type="Gene3D" id="3.30.565.10">
    <property type="entry name" value="Histidine kinase-like ATPase, C-terminal domain"/>
    <property type="match status" value="1"/>
</dbReference>
<keyword evidence="3" id="KW-0597">Phosphoprotein</keyword>
<keyword evidence="4" id="KW-0472">Membrane</keyword>
<dbReference type="PRINTS" id="PR00344">
    <property type="entry name" value="BCTRLSENSOR"/>
</dbReference>
<evidence type="ECO:0000256" key="1">
    <source>
        <dbReference type="ARBA" id="ARBA00000085"/>
    </source>
</evidence>
<keyword evidence="6" id="KW-0418">Kinase</keyword>
<sequence length="498" mass="54221">MIATWSIPLAAILFAAVAILYMRLSRAFAFQMLLLFALGGYILLVSLINNALGDLLGPSAWLIQFGFIAGATVAALVMLLSRANRAAIKVQVAKHLFAHRYEYRDEWMRFTGTIGRPGDDAAPLDVRIVKAVADITESPGGLLLIALESGGFSVDARWNWPTLDAPAHAGGEALARHLQASGRIIELAPLRDTGTARDDEAALVPEWMTGAAEAWALVPLVHYDRLQGAVLLARPMIDRKLDWEDFDLLRVVGRQAASYLAEANGQEALSDARRFDEFNRRFAFIMHDIKNLVSQLSLVARNAERHADNPEFRADMVATLQSSVGKMNDLLARLSQHNKGKHEDPRSVSATRLVESVAASRKGQHPVVSMVTGDPVLMAEPVRLDQALGHLVQNAIDASPANEPVVLKVIDRGSEIAIEVRDKGVGMSRDFIRTKLFKPFASTKNDGFGVGAYEARSLVMAMGGRVEVDSDEGMGSVFTVILPAAGLSLHPEKQLEPQ</sequence>
<feature type="domain" description="Histidine kinase" evidence="5">
    <location>
        <begin position="284"/>
        <end position="486"/>
    </location>
</feature>
<dbReference type="EMBL" id="JACIJC010000001">
    <property type="protein sequence ID" value="MBB5684426.1"/>
    <property type="molecule type" value="Genomic_DNA"/>
</dbReference>
<keyword evidence="4" id="KW-1133">Transmembrane helix</keyword>
<dbReference type="GO" id="GO:0000155">
    <property type="term" value="F:phosphorelay sensor kinase activity"/>
    <property type="evidence" value="ECO:0007669"/>
    <property type="project" value="TreeGrafter"/>
</dbReference>
<dbReference type="InterPro" id="IPR036890">
    <property type="entry name" value="HATPase_C_sf"/>
</dbReference>
<organism evidence="6 7">
    <name type="scientific">Sphingobium boeckii</name>
    <dbReference type="NCBI Taxonomy" id="1082345"/>
    <lineage>
        <taxon>Bacteria</taxon>
        <taxon>Pseudomonadati</taxon>
        <taxon>Pseudomonadota</taxon>
        <taxon>Alphaproteobacteria</taxon>
        <taxon>Sphingomonadales</taxon>
        <taxon>Sphingomonadaceae</taxon>
        <taxon>Sphingobium</taxon>
    </lineage>
</organism>
<dbReference type="InterPro" id="IPR005467">
    <property type="entry name" value="His_kinase_dom"/>
</dbReference>
<dbReference type="InterPro" id="IPR014265">
    <property type="entry name" value="XrtA/PrsK"/>
</dbReference>
<feature type="transmembrane region" description="Helical" evidence="4">
    <location>
        <begin position="29"/>
        <end position="48"/>
    </location>
</feature>
<evidence type="ECO:0000259" key="5">
    <source>
        <dbReference type="PROSITE" id="PS50109"/>
    </source>
</evidence>
<reference evidence="6 7" key="1">
    <citation type="submission" date="2020-08" db="EMBL/GenBank/DDBJ databases">
        <title>Genomic Encyclopedia of Type Strains, Phase IV (KMG-IV): sequencing the most valuable type-strain genomes for metagenomic binning, comparative biology and taxonomic classification.</title>
        <authorList>
            <person name="Goeker M."/>
        </authorList>
    </citation>
    <scope>NUCLEOTIDE SEQUENCE [LARGE SCALE GENOMIC DNA]</scope>
    <source>
        <strain evidence="6 7">DSM 25079</strain>
    </source>
</reference>
<evidence type="ECO:0000256" key="4">
    <source>
        <dbReference type="SAM" id="Phobius"/>
    </source>
</evidence>
<evidence type="ECO:0000313" key="6">
    <source>
        <dbReference type="EMBL" id="MBB5684426.1"/>
    </source>
</evidence>
<gene>
    <name evidence="6" type="ORF">FHS49_000417</name>
</gene>
<proteinExistence type="predicted"/>
<dbReference type="Gene3D" id="3.30.450.40">
    <property type="match status" value="1"/>
</dbReference>
<dbReference type="RefSeq" id="WP_184014725.1">
    <property type="nucleotide sequence ID" value="NZ_JACIJC010000001.1"/>
</dbReference>
<evidence type="ECO:0000313" key="7">
    <source>
        <dbReference type="Proteomes" id="UP000549617"/>
    </source>
</evidence>
<dbReference type="EC" id="2.7.13.3" evidence="2"/>
<dbReference type="SUPFAM" id="SSF55781">
    <property type="entry name" value="GAF domain-like"/>
    <property type="match status" value="1"/>
</dbReference>
<comment type="catalytic activity">
    <reaction evidence="1">
        <text>ATP + protein L-histidine = ADP + protein N-phospho-L-histidine.</text>
        <dbReference type="EC" id="2.7.13.3"/>
    </reaction>
</comment>
<dbReference type="InterPro" id="IPR004358">
    <property type="entry name" value="Sig_transdc_His_kin-like_C"/>
</dbReference>
<dbReference type="InterPro" id="IPR003594">
    <property type="entry name" value="HATPase_dom"/>
</dbReference>
<keyword evidence="6" id="KW-0808">Transferase</keyword>
<comment type="caution">
    <text evidence="6">The sequence shown here is derived from an EMBL/GenBank/DDBJ whole genome shotgun (WGS) entry which is preliminary data.</text>
</comment>
<keyword evidence="7" id="KW-1185">Reference proteome</keyword>
<dbReference type="InterPro" id="IPR029016">
    <property type="entry name" value="GAF-like_dom_sf"/>
</dbReference>
<accession>A0A7W9EE88</accession>
<feature type="transmembrane region" description="Helical" evidence="4">
    <location>
        <begin position="60"/>
        <end position="80"/>
    </location>
</feature>
<keyword evidence="4" id="KW-0812">Transmembrane</keyword>
<dbReference type="Proteomes" id="UP000549617">
    <property type="component" value="Unassembled WGS sequence"/>
</dbReference>
<protein>
    <recommendedName>
        <fullName evidence="2">histidine kinase</fullName>
        <ecNumber evidence="2">2.7.13.3</ecNumber>
    </recommendedName>
</protein>
<dbReference type="PROSITE" id="PS50109">
    <property type="entry name" value="HIS_KIN"/>
    <property type="match status" value="1"/>
</dbReference>
<dbReference type="NCBIfam" id="TIGR02916">
    <property type="entry name" value="PEP_his_kin"/>
    <property type="match status" value="1"/>
</dbReference>
<feature type="transmembrane region" description="Helical" evidence="4">
    <location>
        <begin position="6"/>
        <end position="22"/>
    </location>
</feature>